<dbReference type="PATRIC" id="fig|37636.3.peg.129"/>
<feature type="domain" description="Putative restriction endonuclease" evidence="1">
    <location>
        <begin position="8"/>
        <end position="165"/>
    </location>
</feature>
<dbReference type="InterPro" id="IPR008538">
    <property type="entry name" value="Uma2"/>
</dbReference>
<dbReference type="SUPFAM" id="SSF52980">
    <property type="entry name" value="Restriction endonuclease-like"/>
    <property type="match status" value="1"/>
</dbReference>
<dbReference type="Proteomes" id="UP000053099">
    <property type="component" value="Unassembled WGS sequence"/>
</dbReference>
<dbReference type="PANTHER" id="PTHR35400:SF1">
    <property type="entry name" value="SLR1083 PROTEIN"/>
    <property type="match status" value="1"/>
</dbReference>
<dbReference type="Pfam" id="PF05685">
    <property type="entry name" value="Uma2"/>
    <property type="match status" value="1"/>
</dbReference>
<sequence length="177" mass="19982">MTRHRISLEEFHRMVEAGVFPEDLRLELVEGELLEMSPIGKRHAAKVARLTALFSPLVPHKAILFVQNPLVVGDSELYPDLALLQPRSDFYEEGLPTAEDALLVVEVAETSFRYDLEVKVPLYAKGGVPEVWVVDLEGRRVLVHREPREGGYKEVRTLGPRDTLAFMGVEIPVEELL</sequence>
<proteinExistence type="predicted"/>
<name>A0A0N0ZQ60_THESC</name>
<dbReference type="InterPro" id="IPR011335">
    <property type="entry name" value="Restrct_endonuc-II-like"/>
</dbReference>
<organism evidence="2 3">
    <name type="scientific">Thermus scotoductus</name>
    <dbReference type="NCBI Taxonomy" id="37636"/>
    <lineage>
        <taxon>Bacteria</taxon>
        <taxon>Thermotogati</taxon>
        <taxon>Deinococcota</taxon>
        <taxon>Deinococci</taxon>
        <taxon>Thermales</taxon>
        <taxon>Thermaceae</taxon>
        <taxon>Thermus</taxon>
    </lineage>
</organism>
<accession>A0A0N0ZQ60</accession>
<reference evidence="2 3" key="1">
    <citation type="submission" date="2015-09" db="EMBL/GenBank/DDBJ databases">
        <title>Draft genome sequence of Thermus scotoductus strain K1 isolated from a geothermal spring in Nagorno-Karabakh, Armenia.</title>
        <authorList>
            <person name="Saghatelyan A."/>
            <person name="Poghosyan L."/>
            <person name="Panosyan H."/>
            <person name="Birkeland N.-K."/>
        </authorList>
    </citation>
    <scope>NUCLEOTIDE SEQUENCE [LARGE SCALE GENOMIC DNA]</scope>
    <source>
        <strain evidence="2 3">K1</strain>
    </source>
</reference>
<evidence type="ECO:0000313" key="3">
    <source>
        <dbReference type="Proteomes" id="UP000053099"/>
    </source>
</evidence>
<dbReference type="InterPro" id="IPR012296">
    <property type="entry name" value="Nuclease_put_TT1808"/>
</dbReference>
<dbReference type="AlphaFoldDB" id="A0A0N0ZQ60"/>
<gene>
    <name evidence="2" type="ORF">AN926_05335</name>
</gene>
<comment type="caution">
    <text evidence="2">The sequence shown here is derived from an EMBL/GenBank/DDBJ whole genome shotgun (WGS) entry which is preliminary data.</text>
</comment>
<dbReference type="Gene3D" id="3.90.1570.10">
    <property type="entry name" value="tt1808, chain A"/>
    <property type="match status" value="1"/>
</dbReference>
<protein>
    <recommendedName>
        <fullName evidence="1">Putative restriction endonuclease domain-containing protein</fullName>
    </recommendedName>
</protein>
<evidence type="ECO:0000259" key="1">
    <source>
        <dbReference type="Pfam" id="PF05685"/>
    </source>
</evidence>
<dbReference type="PANTHER" id="PTHR35400">
    <property type="entry name" value="SLR1083 PROTEIN"/>
    <property type="match status" value="1"/>
</dbReference>
<dbReference type="CDD" id="cd06260">
    <property type="entry name" value="DUF820-like"/>
    <property type="match status" value="1"/>
</dbReference>
<evidence type="ECO:0000313" key="2">
    <source>
        <dbReference type="EMBL" id="KPD32189.1"/>
    </source>
</evidence>
<dbReference type="EMBL" id="LJJR01000012">
    <property type="protein sequence ID" value="KPD32189.1"/>
    <property type="molecule type" value="Genomic_DNA"/>
</dbReference>